<comment type="caution">
    <text evidence="1">The sequence shown here is derived from an EMBL/GenBank/DDBJ whole genome shotgun (WGS) entry which is preliminary data.</text>
</comment>
<accession>A0A2T4TXU6</accession>
<reference evidence="2" key="2">
    <citation type="journal article" date="2018" name="Environ. Microbiol.">
        <title>Bloom of a denitrifying methanotroph, 'Candidatus Methylomirabilis limnetica', in a deep stratified lake.</title>
        <authorList>
            <person name="Graf J.S."/>
            <person name="Mayr M.J."/>
            <person name="Marchant H.K."/>
            <person name="Tienken D."/>
            <person name="Hach P.F."/>
            <person name="Brand A."/>
            <person name="Schubert C.J."/>
            <person name="Kuypers M.M."/>
            <person name="Milucka J."/>
        </authorList>
    </citation>
    <scope>NUCLEOTIDE SEQUENCE [LARGE SCALE GENOMIC DNA]</scope>
    <source>
        <strain evidence="2">Zug</strain>
    </source>
</reference>
<name>A0A2T4TXU6_9BACT</name>
<dbReference type="PANTHER" id="PTHR35004">
    <property type="entry name" value="TRANSPOSASE RV3428C-RELATED"/>
    <property type="match status" value="1"/>
</dbReference>
<protein>
    <submittedName>
        <fullName evidence="1">Transposase</fullName>
    </submittedName>
</protein>
<reference evidence="1 2" key="1">
    <citation type="submission" date="2017-09" db="EMBL/GenBank/DDBJ databases">
        <title>Bloom of a denitrifying methanotroph, Candidatus Methylomirabilis limnetica, in a deep stratified lake.</title>
        <authorList>
            <person name="Graf J.S."/>
            <person name="Marchant H.K."/>
            <person name="Tienken D."/>
            <person name="Hach P.F."/>
            <person name="Brand A."/>
            <person name="Schubert C.J."/>
            <person name="Kuypers M.M."/>
            <person name="Milucka J."/>
        </authorList>
    </citation>
    <scope>NUCLEOTIDE SEQUENCE [LARGE SCALE GENOMIC DNA]</scope>
    <source>
        <strain evidence="1 2">Zug</strain>
    </source>
</reference>
<dbReference type="EMBL" id="NVQC01000021">
    <property type="protein sequence ID" value="PTL35942.1"/>
    <property type="molecule type" value="Genomic_DNA"/>
</dbReference>
<dbReference type="InterPro" id="IPR009057">
    <property type="entry name" value="Homeodomain-like_sf"/>
</dbReference>
<organism evidence="1 2">
    <name type="scientific">Candidatus Methylomirabilis limnetica</name>
    <dbReference type="NCBI Taxonomy" id="2033718"/>
    <lineage>
        <taxon>Bacteria</taxon>
        <taxon>Candidatus Methylomirabilota</taxon>
        <taxon>Candidatus Methylomirabilia</taxon>
        <taxon>Candidatus Methylomirabilales</taxon>
        <taxon>Candidatus Methylomirabilaceae</taxon>
        <taxon>Candidatus Methylomirabilis</taxon>
    </lineage>
</organism>
<dbReference type="Proteomes" id="UP000241436">
    <property type="component" value="Unassembled WGS sequence"/>
</dbReference>
<feature type="non-terminal residue" evidence="1">
    <location>
        <position position="181"/>
    </location>
</feature>
<dbReference type="AlphaFoldDB" id="A0A2T4TXU6"/>
<proteinExistence type="predicted"/>
<keyword evidence="2" id="KW-1185">Reference proteome</keyword>
<evidence type="ECO:0000313" key="2">
    <source>
        <dbReference type="Proteomes" id="UP000241436"/>
    </source>
</evidence>
<evidence type="ECO:0000313" key="1">
    <source>
        <dbReference type="EMBL" id="PTL35942.1"/>
    </source>
</evidence>
<dbReference type="PANTHER" id="PTHR35004:SF7">
    <property type="entry name" value="INTEGRASE PROTEIN"/>
    <property type="match status" value="1"/>
</dbReference>
<dbReference type="SUPFAM" id="SSF46689">
    <property type="entry name" value="Homeodomain-like"/>
    <property type="match status" value="1"/>
</dbReference>
<gene>
    <name evidence="1" type="ORF">CLG94_07170</name>
</gene>
<sequence length="181" mass="21404">MDQYELIRTAARVYQKSIRQIARETGHTRKTIRKVLAGWEPKYRRRHEPASRVMDSVAAIIEGWLRTDQETPKKHRHTAHRIWTRLVEEYAFPGAESTVRRWVREQKARLGWPTVTAVIPLDPELAQEAEVDWGAAWVRMAGEERQVKLFCMRSRYSGMPFVRAYPYERQEMFFDGQTRAS</sequence>